<sequence length="64" mass="6941">MGRRAGLSLLDGRAFGVEFRDPAAFAKVFGVLRGRGVRRAGSRPREGRSGNLLRAAPDLLDIFN</sequence>
<dbReference type="PATRIC" id="fig|1283301.3.peg.7744"/>
<organism evidence="1 2">
    <name type="scientific">Streptomyces afghaniensis 772</name>
    <dbReference type="NCBI Taxonomy" id="1283301"/>
    <lineage>
        <taxon>Bacteria</taxon>
        <taxon>Bacillati</taxon>
        <taxon>Actinomycetota</taxon>
        <taxon>Actinomycetes</taxon>
        <taxon>Kitasatosporales</taxon>
        <taxon>Streptomycetaceae</taxon>
        <taxon>Streptomyces</taxon>
    </lineage>
</organism>
<evidence type="ECO:0000313" key="1">
    <source>
        <dbReference type="EMBL" id="EPJ35144.1"/>
    </source>
</evidence>
<keyword evidence="2" id="KW-1185">Reference proteome</keyword>
<dbReference type="HOGENOM" id="CLU_2865697_0_0_11"/>
<comment type="caution">
    <text evidence="1">The sequence shown here is derived from an EMBL/GenBank/DDBJ whole genome shotgun (WGS) entry which is preliminary data.</text>
</comment>
<dbReference type="AlphaFoldDB" id="S4NAS7"/>
<proteinExistence type="predicted"/>
<evidence type="ECO:0000313" key="2">
    <source>
        <dbReference type="Proteomes" id="UP000015001"/>
    </source>
</evidence>
<dbReference type="Proteomes" id="UP000015001">
    <property type="component" value="Unassembled WGS sequence"/>
</dbReference>
<dbReference type="RefSeq" id="WP_020276639.1">
    <property type="nucleotide sequence ID" value="NZ_KE354431.1"/>
</dbReference>
<reference evidence="1 2" key="1">
    <citation type="submission" date="2013-02" db="EMBL/GenBank/DDBJ databases">
        <title>Draft Genome Sequence of Streptomyces afghaniensis, Which Produces Compounds of the Julimycin B-Complex.</title>
        <authorList>
            <person name="Gruening B.A."/>
            <person name="Praeg A."/>
            <person name="Erxleben A."/>
            <person name="Guenther S."/>
            <person name="Fiedler H.-P."/>
            <person name="Goodfellow M."/>
            <person name="Mueller M."/>
        </authorList>
    </citation>
    <scope>NUCLEOTIDE SEQUENCE [LARGE SCALE GENOMIC DNA]</scope>
    <source>
        <strain evidence="1 2">772</strain>
    </source>
</reference>
<protein>
    <submittedName>
        <fullName evidence="1">Uncharacterized protein</fullName>
    </submittedName>
</protein>
<name>S4NAS7_9ACTN</name>
<accession>S4NAS7</accession>
<dbReference type="EMBL" id="AOPY01001655">
    <property type="protein sequence ID" value="EPJ35144.1"/>
    <property type="molecule type" value="Genomic_DNA"/>
</dbReference>
<gene>
    <name evidence="1" type="ORF">STAFG_7807</name>
</gene>